<sequence length="31" mass="3319">MMELEISGDAGYVCADIVTLAWAYGSLVLQV</sequence>
<protein>
    <submittedName>
        <fullName evidence="1">Uncharacterized protein</fullName>
    </submittedName>
</protein>
<gene>
    <name evidence="1" type="ORF">G1C95_0951</name>
</gene>
<dbReference type="Proteomes" id="UP000532194">
    <property type="component" value="Unassembled WGS sequence"/>
</dbReference>
<name>A0A7Y0HS94_9BIFI</name>
<dbReference type="EMBL" id="JAAIII010000002">
    <property type="protein sequence ID" value="NMM93766.1"/>
    <property type="molecule type" value="Genomic_DNA"/>
</dbReference>
<accession>A0A7Y0HS94</accession>
<keyword evidence="2" id="KW-1185">Reference proteome</keyword>
<reference evidence="1 2" key="1">
    <citation type="submission" date="2020-02" db="EMBL/GenBank/DDBJ databases">
        <title>Characterization of phylogenetic diversity of novel bifidobacterial species isolated in Czech ZOOs.</title>
        <authorList>
            <person name="Lugli G.A."/>
            <person name="Vera N.B."/>
            <person name="Ventura M."/>
        </authorList>
    </citation>
    <scope>NUCLEOTIDE SEQUENCE [LARGE SCALE GENOMIC DNA]</scope>
    <source>
        <strain evidence="1 2">DSM 109957</strain>
    </source>
</reference>
<organism evidence="1 2">
    <name type="scientific">Bifidobacterium oedipodis</name>
    <dbReference type="NCBI Taxonomy" id="2675322"/>
    <lineage>
        <taxon>Bacteria</taxon>
        <taxon>Bacillati</taxon>
        <taxon>Actinomycetota</taxon>
        <taxon>Actinomycetes</taxon>
        <taxon>Bifidobacteriales</taxon>
        <taxon>Bifidobacteriaceae</taxon>
        <taxon>Bifidobacterium</taxon>
    </lineage>
</organism>
<comment type="caution">
    <text evidence="1">The sequence shown here is derived from an EMBL/GenBank/DDBJ whole genome shotgun (WGS) entry which is preliminary data.</text>
</comment>
<dbReference type="AlphaFoldDB" id="A0A7Y0HS94"/>
<evidence type="ECO:0000313" key="2">
    <source>
        <dbReference type="Proteomes" id="UP000532194"/>
    </source>
</evidence>
<evidence type="ECO:0000313" key="1">
    <source>
        <dbReference type="EMBL" id="NMM93766.1"/>
    </source>
</evidence>
<proteinExistence type="predicted"/>